<comment type="caution">
    <text evidence="1">The sequence shown here is derived from an EMBL/GenBank/DDBJ whole genome shotgun (WGS) entry which is preliminary data.</text>
</comment>
<accession>A0ABU8YYH7</accession>
<dbReference type="EMBL" id="JBBLXS010001331">
    <property type="protein sequence ID" value="MEK0189522.1"/>
    <property type="molecule type" value="Genomic_DNA"/>
</dbReference>
<feature type="non-terminal residue" evidence="1">
    <location>
        <position position="1"/>
    </location>
</feature>
<organism evidence="1 2">
    <name type="scientific">Microcoleus anatoxicus PTRS2</name>
    <dbReference type="NCBI Taxonomy" id="2705321"/>
    <lineage>
        <taxon>Bacteria</taxon>
        <taxon>Bacillati</taxon>
        <taxon>Cyanobacteriota</taxon>
        <taxon>Cyanophyceae</taxon>
        <taxon>Oscillatoriophycideae</taxon>
        <taxon>Oscillatoriales</taxon>
        <taxon>Microcoleaceae</taxon>
        <taxon>Microcoleus</taxon>
        <taxon>Microcoleus anatoxicus</taxon>
    </lineage>
</organism>
<proteinExistence type="predicted"/>
<gene>
    <name evidence="1" type="ORF">WMG39_32460</name>
</gene>
<keyword evidence="1" id="KW-0489">Methyltransferase</keyword>
<evidence type="ECO:0000313" key="2">
    <source>
        <dbReference type="Proteomes" id="UP001384579"/>
    </source>
</evidence>
<sequence length="67" mass="7437">AIDCTIAACLLPLWDGPQSVVSLVQKWLQIRSQMAVNLEPVSEQTASSEVKELLIGLEVFLYVLLEH</sequence>
<dbReference type="Proteomes" id="UP001384579">
    <property type="component" value="Unassembled WGS sequence"/>
</dbReference>
<keyword evidence="2" id="KW-1185">Reference proteome</keyword>
<name>A0ABU8YYH7_9CYAN</name>
<reference evidence="1 2" key="1">
    <citation type="journal article" date="2020" name="Harmful Algae">
        <title>Molecular and morphological characterization of a novel dihydroanatoxin-a producing Microcoleus species (cyanobacteria) from the Russian River, California, USA.</title>
        <authorList>
            <person name="Conklin K.Y."/>
            <person name="Stancheva R."/>
            <person name="Otten T.G."/>
            <person name="Fadness R."/>
            <person name="Boyer G.L."/>
            <person name="Read B."/>
            <person name="Zhang X."/>
            <person name="Sheath R.G."/>
        </authorList>
    </citation>
    <scope>NUCLEOTIDE SEQUENCE [LARGE SCALE GENOMIC DNA]</scope>
    <source>
        <strain evidence="1 2">PTRS2</strain>
    </source>
</reference>
<dbReference type="GO" id="GO:0032259">
    <property type="term" value="P:methylation"/>
    <property type="evidence" value="ECO:0007669"/>
    <property type="project" value="UniProtKB-KW"/>
</dbReference>
<keyword evidence="1" id="KW-0808">Transferase</keyword>
<dbReference type="GO" id="GO:0008168">
    <property type="term" value="F:methyltransferase activity"/>
    <property type="evidence" value="ECO:0007669"/>
    <property type="project" value="UniProtKB-KW"/>
</dbReference>
<evidence type="ECO:0000313" key="1">
    <source>
        <dbReference type="EMBL" id="MEK0189522.1"/>
    </source>
</evidence>
<protein>
    <submittedName>
        <fullName evidence="1">Class I SAM-dependent methyltransferase</fullName>
    </submittedName>
</protein>